<evidence type="ECO:0000313" key="1">
    <source>
        <dbReference type="EMBL" id="SVD54344.1"/>
    </source>
</evidence>
<protein>
    <submittedName>
        <fullName evidence="1">Uncharacterized protein</fullName>
    </submittedName>
</protein>
<accession>A0A382W6R1</accession>
<dbReference type="AlphaFoldDB" id="A0A382W6R1"/>
<dbReference type="EMBL" id="UINC01157385">
    <property type="protein sequence ID" value="SVD54344.1"/>
    <property type="molecule type" value="Genomic_DNA"/>
</dbReference>
<name>A0A382W6R1_9ZZZZ</name>
<gene>
    <name evidence="1" type="ORF">METZ01_LOCUS407198</name>
</gene>
<organism evidence="1">
    <name type="scientific">marine metagenome</name>
    <dbReference type="NCBI Taxonomy" id="408172"/>
    <lineage>
        <taxon>unclassified sequences</taxon>
        <taxon>metagenomes</taxon>
        <taxon>ecological metagenomes</taxon>
    </lineage>
</organism>
<reference evidence="1" key="1">
    <citation type="submission" date="2018-05" db="EMBL/GenBank/DDBJ databases">
        <authorList>
            <person name="Lanie J.A."/>
            <person name="Ng W.-L."/>
            <person name="Kazmierczak K.M."/>
            <person name="Andrzejewski T.M."/>
            <person name="Davidsen T.M."/>
            <person name="Wayne K.J."/>
            <person name="Tettelin H."/>
            <person name="Glass J.I."/>
            <person name="Rusch D."/>
            <person name="Podicherti R."/>
            <person name="Tsui H.-C.T."/>
            <person name="Winkler M.E."/>
        </authorList>
    </citation>
    <scope>NUCLEOTIDE SEQUENCE</scope>
</reference>
<sequence>MVKKAPAIPLKDVMAAIDKKDRHFYKRLTPEQKKAFSAWMMMRYCSSVQGKDAANYIYMTNELVNFQFMEVNKHPELQWLLLSACGVGKIQFHPYLKPPNSKKKKNKISEFLYKLYPNSKPEDIELLIKMNTTKDLKALAYDYGYDDKTIKDIFGK</sequence>
<proteinExistence type="predicted"/>